<dbReference type="InterPro" id="IPR018060">
    <property type="entry name" value="HTH_AraC"/>
</dbReference>
<organism evidence="5 6">
    <name type="scientific">Segatella oris</name>
    <dbReference type="NCBI Taxonomy" id="28135"/>
    <lineage>
        <taxon>Bacteria</taxon>
        <taxon>Pseudomonadati</taxon>
        <taxon>Bacteroidota</taxon>
        <taxon>Bacteroidia</taxon>
        <taxon>Bacteroidales</taxon>
        <taxon>Prevotellaceae</taxon>
        <taxon>Segatella</taxon>
    </lineage>
</organism>
<dbReference type="PANTHER" id="PTHR43280:SF32">
    <property type="entry name" value="TRANSCRIPTIONAL REGULATORY PROTEIN"/>
    <property type="match status" value="1"/>
</dbReference>
<dbReference type="GO" id="GO:0003700">
    <property type="term" value="F:DNA-binding transcription factor activity"/>
    <property type="evidence" value="ECO:0007669"/>
    <property type="project" value="InterPro"/>
</dbReference>
<reference evidence="5 6" key="1">
    <citation type="submission" date="2018-12" db="EMBL/GenBank/DDBJ databases">
        <authorList>
            <consortium name="Pathogen Informatics"/>
        </authorList>
    </citation>
    <scope>NUCLEOTIDE SEQUENCE [LARGE SCALE GENOMIC DNA]</scope>
    <source>
        <strain evidence="5 6">NCTC13071</strain>
    </source>
</reference>
<keyword evidence="3" id="KW-0804">Transcription</keyword>
<dbReference type="AlphaFoldDB" id="A0A3S5EP95"/>
<dbReference type="RefSeq" id="WP_018920072.1">
    <property type="nucleotide sequence ID" value="NZ_LR134384.1"/>
</dbReference>
<feature type="domain" description="HTH araC/xylS-type" evidence="4">
    <location>
        <begin position="201"/>
        <end position="299"/>
    </location>
</feature>
<gene>
    <name evidence="5" type="ORF">NCTC13071_01287</name>
</gene>
<evidence type="ECO:0000313" key="5">
    <source>
        <dbReference type="EMBL" id="VEH15289.1"/>
    </source>
</evidence>
<dbReference type="InterPro" id="IPR009057">
    <property type="entry name" value="Homeodomain-like_sf"/>
</dbReference>
<dbReference type="GeneID" id="85012133"/>
<dbReference type="PANTHER" id="PTHR43280">
    <property type="entry name" value="ARAC-FAMILY TRANSCRIPTIONAL REGULATOR"/>
    <property type="match status" value="1"/>
</dbReference>
<evidence type="ECO:0000256" key="1">
    <source>
        <dbReference type="ARBA" id="ARBA00023015"/>
    </source>
</evidence>
<dbReference type="SMART" id="SM00342">
    <property type="entry name" value="HTH_ARAC"/>
    <property type="match status" value="1"/>
</dbReference>
<evidence type="ECO:0000256" key="3">
    <source>
        <dbReference type="ARBA" id="ARBA00023163"/>
    </source>
</evidence>
<dbReference type="KEGG" id="poc:NCTC13071_01287"/>
<evidence type="ECO:0000259" key="4">
    <source>
        <dbReference type="PROSITE" id="PS01124"/>
    </source>
</evidence>
<dbReference type="GO" id="GO:0043565">
    <property type="term" value="F:sequence-specific DNA binding"/>
    <property type="evidence" value="ECO:0007669"/>
    <property type="project" value="InterPro"/>
</dbReference>
<evidence type="ECO:0000313" key="6">
    <source>
        <dbReference type="Proteomes" id="UP000274578"/>
    </source>
</evidence>
<keyword evidence="2" id="KW-0238">DNA-binding</keyword>
<dbReference type="EMBL" id="LR134384">
    <property type="protein sequence ID" value="VEH15289.1"/>
    <property type="molecule type" value="Genomic_DNA"/>
</dbReference>
<accession>A0A3S5EP95</accession>
<name>A0A3S5EP95_9BACT</name>
<dbReference type="Gene3D" id="1.10.10.60">
    <property type="entry name" value="Homeodomain-like"/>
    <property type="match status" value="1"/>
</dbReference>
<proteinExistence type="predicted"/>
<dbReference type="PROSITE" id="PS01124">
    <property type="entry name" value="HTH_ARAC_FAMILY_2"/>
    <property type="match status" value="1"/>
</dbReference>
<evidence type="ECO:0000256" key="2">
    <source>
        <dbReference type="ARBA" id="ARBA00023125"/>
    </source>
</evidence>
<keyword evidence="1" id="KW-0805">Transcription regulation</keyword>
<dbReference type="SUPFAM" id="SSF46689">
    <property type="entry name" value="Homeodomain-like"/>
    <property type="match status" value="1"/>
</dbReference>
<dbReference type="Pfam" id="PF12833">
    <property type="entry name" value="HTH_18"/>
    <property type="match status" value="1"/>
</dbReference>
<sequence length="301" mass="34491">MQDKPLSLTFDRFKELVESYKSDFPGNIVVTKDFSVVTDLRYVLQAVLRIGSIFQLQDYRYGLIRTGKATVRFNLLDKELTAGTLVFLTPGTIIQPLEASQDFNLTGMACSPDFMHLAMNDAIPATFNRPMTDAQKQLSDAENSFIEQLFGLLLQAVSKEPHSQQVIKSIIRTIIYQYDFHFSMVKDNVTSEHSNERNIFERFIYLVNNHCKQEHKMAFYADKMCLTDRYLGTVVKAISGQTGKEWIDRALITSAKVLLKHSDKSIAQIAEELDFPTVSFFCKYFKRLTQITPNQFRQACS</sequence>
<protein>
    <submittedName>
        <fullName evidence="5">Transcriptional activator RhaS</fullName>
    </submittedName>
</protein>
<dbReference type="Proteomes" id="UP000274578">
    <property type="component" value="Chromosome 1"/>
</dbReference>